<accession>A0A2W1CQS2</accession>
<dbReference type="OMA" id="CMVFLIR"/>
<feature type="transmembrane region" description="Helical" evidence="6">
    <location>
        <begin position="436"/>
        <end position="456"/>
    </location>
</feature>
<reference evidence="8" key="3">
    <citation type="journal article" date="2022" name="bioRxiv">
        <title>A global pangenome for the wheat fungal pathogen Pyrenophora tritici-repentis and prediction of effector protein structural homology.</title>
        <authorList>
            <person name="Moolhuijzen P."/>
            <person name="See P.T."/>
            <person name="Shi G."/>
            <person name="Powell H.R."/>
            <person name="Cockram J."/>
            <person name="Jorgensen L.N."/>
            <person name="Benslimane H."/>
            <person name="Strelkov S.E."/>
            <person name="Turner J."/>
            <person name="Liu Z."/>
            <person name="Moffat C.S."/>
        </authorList>
    </citation>
    <scope>NUCLEOTIDE SEQUENCE</scope>
    <source>
        <strain evidence="8">86-124</strain>
    </source>
</reference>
<dbReference type="Proteomes" id="UP000249757">
    <property type="component" value="Unassembled WGS sequence"/>
</dbReference>
<evidence type="ECO:0000256" key="3">
    <source>
        <dbReference type="ARBA" id="ARBA00022989"/>
    </source>
</evidence>
<comment type="caution">
    <text evidence="8">The sequence shown here is derived from an EMBL/GenBank/DDBJ whole genome shotgun (WGS) entry which is preliminary data.</text>
</comment>
<keyword evidence="10" id="KW-1185">Reference proteome</keyword>
<feature type="transmembrane region" description="Helical" evidence="6">
    <location>
        <begin position="302"/>
        <end position="319"/>
    </location>
</feature>
<reference evidence="7 9" key="1">
    <citation type="journal article" date="2018" name="BMC Genomics">
        <title>Comparative genomics of the wheat fungal pathogen Pyrenophora tritici-repentis reveals chromosomal variations and genome plasticity.</title>
        <authorList>
            <person name="Moolhuijzen P."/>
            <person name="See P.T."/>
            <person name="Hane J.K."/>
            <person name="Shi G."/>
            <person name="Liu Z."/>
            <person name="Oliver R.P."/>
            <person name="Moffat C.S."/>
        </authorList>
    </citation>
    <scope>NUCLEOTIDE SEQUENCE [LARGE SCALE GENOMIC DNA]</scope>
    <source>
        <strain evidence="7">M4</strain>
    </source>
</reference>
<feature type="transmembrane region" description="Helical" evidence="6">
    <location>
        <begin position="49"/>
        <end position="66"/>
    </location>
</feature>
<feature type="transmembrane region" description="Helical" evidence="6">
    <location>
        <begin position="331"/>
        <end position="352"/>
    </location>
</feature>
<keyword evidence="3 6" id="KW-1133">Transmembrane helix</keyword>
<name>A0A2W1CQS2_9PLEO</name>
<dbReference type="PANTHER" id="PTHR23294:SF19">
    <property type="entry name" value="DUF895 DOMAIN MEMBRANE PROTEIN-RELATED"/>
    <property type="match status" value="1"/>
</dbReference>
<dbReference type="InterPro" id="IPR011701">
    <property type="entry name" value="MFS"/>
</dbReference>
<dbReference type="OrthoDB" id="196103at2759"/>
<evidence type="ECO:0000256" key="2">
    <source>
        <dbReference type="ARBA" id="ARBA00022692"/>
    </source>
</evidence>
<dbReference type="SUPFAM" id="SSF103473">
    <property type="entry name" value="MFS general substrate transporter"/>
    <property type="match status" value="1"/>
</dbReference>
<dbReference type="EMBL" id="NQIK02000005">
    <property type="protein sequence ID" value="KAF7570421.1"/>
    <property type="molecule type" value="Genomic_DNA"/>
</dbReference>
<dbReference type="AlphaFoldDB" id="A0A2W1CQS2"/>
<reference evidence="8" key="2">
    <citation type="submission" date="2021-05" db="EMBL/GenBank/DDBJ databases">
        <authorList>
            <person name="Moolhuijzen P.M."/>
            <person name="Moffat C.S."/>
        </authorList>
    </citation>
    <scope>NUCLEOTIDE SEQUENCE</scope>
    <source>
        <strain evidence="8">86-124</strain>
    </source>
</reference>
<keyword evidence="4 6" id="KW-0472">Membrane</keyword>
<dbReference type="InterPro" id="IPR036259">
    <property type="entry name" value="MFS_trans_sf"/>
</dbReference>
<keyword evidence="2 6" id="KW-0812">Transmembrane</keyword>
<dbReference type="PANTHER" id="PTHR23294">
    <property type="entry name" value="ET TRANSLATION PRODUCT-RELATED"/>
    <property type="match status" value="1"/>
</dbReference>
<comment type="subcellular location">
    <subcellularLocation>
        <location evidence="1">Membrane</location>
        <topology evidence="1">Multi-pass membrane protein</topology>
    </subcellularLocation>
</comment>
<feature type="transmembrane region" description="Helical" evidence="6">
    <location>
        <begin position="268"/>
        <end position="290"/>
    </location>
</feature>
<gene>
    <name evidence="8" type="ORF">Ptr86124_012723</name>
    <name evidence="7" type="ORF">PtrM4_104230</name>
</gene>
<feature type="transmembrane region" description="Helical" evidence="6">
    <location>
        <begin position="113"/>
        <end position="133"/>
    </location>
</feature>
<feature type="transmembrane region" description="Helical" evidence="6">
    <location>
        <begin position="86"/>
        <end position="106"/>
    </location>
</feature>
<feature type="transmembrane region" description="Helical" evidence="6">
    <location>
        <begin position="139"/>
        <end position="158"/>
    </location>
</feature>
<evidence type="ECO:0000313" key="10">
    <source>
        <dbReference type="Proteomes" id="UP000249757"/>
    </source>
</evidence>
<proteinExistence type="predicted"/>
<evidence type="ECO:0000256" key="5">
    <source>
        <dbReference type="SAM" id="MobiDB-lite"/>
    </source>
</evidence>
<evidence type="ECO:0000313" key="8">
    <source>
        <dbReference type="EMBL" id="KAI1508235.1"/>
    </source>
</evidence>
<sequence>MTKDDGSVHTPKTKDAEASNTVDERTMDVKVGVHEDVSRYTPKTFYRSVLFQMILFGMLSLVGPAMSDAISNLGGGGLSSPWLANLANSLNYACGFFSTILGGPILNKIGIKWACFIAALAMPLYGSAYYVNARFHVDWYLLMANVIGGVTSGLLYVAETTAMLSYPKPEDRGYYLGIWSAMRNSGSVIGGAINFSKNHTDTKSGGVVWATYLIFLGFECTGVVYALLLSPTPRVRRRDGSKVPMSPLLSWKQELVTLWTYLSTPKTWLVFIPAFYSFFYGGTMGTYLSLHFSVRARALSSLLVPCIVIPCVLGFGKLLDTKRISQKRKAWVAFLIWLIPQSACFIWIALEYHYRGKKTALDYTLNTRLWAQAYFPYLIIFVAGYLTQLSLYWILGNYSNVMGDASRAGGTFRAFEVAGQAVSYGLSSASGINHTIPLYVNIGLLVIVVPSMVMLISKMPKTPISSFVEEESIDNTDTGKRA</sequence>
<dbReference type="GO" id="GO:0022857">
    <property type="term" value="F:transmembrane transporter activity"/>
    <property type="evidence" value="ECO:0007669"/>
    <property type="project" value="InterPro"/>
</dbReference>
<dbReference type="Proteomes" id="UP000245464">
    <property type="component" value="Chromosome 5"/>
</dbReference>
<dbReference type="Pfam" id="PF07690">
    <property type="entry name" value="MFS_1"/>
    <property type="match status" value="1"/>
</dbReference>
<evidence type="ECO:0000256" key="6">
    <source>
        <dbReference type="SAM" id="Phobius"/>
    </source>
</evidence>
<protein>
    <submittedName>
        <fullName evidence="8">MFS-1 multi-domain protein</fullName>
    </submittedName>
</protein>
<evidence type="ECO:0000313" key="9">
    <source>
        <dbReference type="Proteomes" id="UP000245464"/>
    </source>
</evidence>
<evidence type="ECO:0000256" key="4">
    <source>
        <dbReference type="ARBA" id="ARBA00023136"/>
    </source>
</evidence>
<feature type="region of interest" description="Disordered" evidence="5">
    <location>
        <begin position="1"/>
        <end position="21"/>
    </location>
</feature>
<organism evidence="8 10">
    <name type="scientific">Pyrenophora tritici-repentis</name>
    <dbReference type="NCBI Taxonomy" id="45151"/>
    <lineage>
        <taxon>Eukaryota</taxon>
        <taxon>Fungi</taxon>
        <taxon>Dikarya</taxon>
        <taxon>Ascomycota</taxon>
        <taxon>Pezizomycotina</taxon>
        <taxon>Dothideomycetes</taxon>
        <taxon>Pleosporomycetidae</taxon>
        <taxon>Pleosporales</taxon>
        <taxon>Pleosporineae</taxon>
        <taxon>Pleosporaceae</taxon>
        <taxon>Pyrenophora</taxon>
    </lineage>
</organism>
<dbReference type="GO" id="GO:0016020">
    <property type="term" value="C:membrane"/>
    <property type="evidence" value="ECO:0007669"/>
    <property type="project" value="UniProtKB-SubCell"/>
</dbReference>
<evidence type="ECO:0000313" key="7">
    <source>
        <dbReference type="EMBL" id="KAF7570421.1"/>
    </source>
</evidence>
<feature type="transmembrane region" description="Helical" evidence="6">
    <location>
        <begin position="207"/>
        <end position="228"/>
    </location>
</feature>
<reference evidence="10" key="4">
    <citation type="journal article" date="2022" name="Microb. Genom.">
        <title>A global pangenome for the wheat fungal pathogen Pyrenophora tritici-repentis and prediction of effector protein structural homology.</title>
        <authorList>
            <person name="Moolhuijzen P.M."/>
            <person name="See P.T."/>
            <person name="Shi G."/>
            <person name="Powell H.R."/>
            <person name="Cockram J."/>
            <person name="Jorgensen L.N."/>
            <person name="Benslimane H."/>
            <person name="Strelkov S.E."/>
            <person name="Turner J."/>
            <person name="Liu Z."/>
            <person name="Moffat C.S."/>
        </authorList>
    </citation>
    <scope>NUCLEOTIDE SEQUENCE [LARGE SCALE GENOMIC DNA]</scope>
</reference>
<feature type="transmembrane region" description="Helical" evidence="6">
    <location>
        <begin position="373"/>
        <end position="395"/>
    </location>
</feature>
<evidence type="ECO:0000256" key="1">
    <source>
        <dbReference type="ARBA" id="ARBA00004141"/>
    </source>
</evidence>
<dbReference type="Gene3D" id="1.20.1250.20">
    <property type="entry name" value="MFS general substrate transporter like domains"/>
    <property type="match status" value="1"/>
</dbReference>
<dbReference type="EMBL" id="NRDI02000027">
    <property type="protein sequence ID" value="KAI1508235.1"/>
    <property type="molecule type" value="Genomic_DNA"/>
</dbReference>
<dbReference type="InterPro" id="IPR051617">
    <property type="entry name" value="UNC-93-like_regulator"/>
</dbReference>